<sequence length="149" mass="16793">MPQPAPIDPAELPALALVTMKAAKFPVLATMDGDQPRVRPVSPVKTDGFVVYVANLRRYGKTAELAANPNAELCYTDDDHNQVRITASAEILTDRGLIEEIWNGNALLRAYLRDINNPELIIYRFIPSRVRYMKEWALEYHEVDLEAAI</sequence>
<dbReference type="RefSeq" id="WP_133796966.1">
    <property type="nucleotide sequence ID" value="NZ_SOCA01000010.1"/>
</dbReference>
<accession>A0A4R7RLR2</accession>
<dbReference type="AlphaFoldDB" id="A0A4R7RLR2"/>
<reference evidence="2 3" key="1">
    <citation type="submission" date="2019-03" db="EMBL/GenBank/DDBJ databases">
        <title>Genomic Encyclopedia of Archaeal and Bacterial Type Strains, Phase II (KMG-II): from individual species to whole genera.</title>
        <authorList>
            <person name="Goeker M."/>
        </authorList>
    </citation>
    <scope>NUCLEOTIDE SEQUENCE [LARGE SCALE GENOMIC DNA]</scope>
    <source>
        <strain evidence="2 3">ATCC 25309</strain>
    </source>
</reference>
<gene>
    <name evidence="2" type="ORF">EI77_03972</name>
</gene>
<evidence type="ECO:0000259" key="1">
    <source>
        <dbReference type="Pfam" id="PF01243"/>
    </source>
</evidence>
<evidence type="ECO:0000313" key="2">
    <source>
        <dbReference type="EMBL" id="TDU64522.1"/>
    </source>
</evidence>
<dbReference type="PANTHER" id="PTHR34818:SF1">
    <property type="entry name" value="PROTEIN BLI-3"/>
    <property type="match status" value="1"/>
</dbReference>
<comment type="caution">
    <text evidence="2">The sequence shown here is derived from an EMBL/GenBank/DDBJ whole genome shotgun (WGS) entry which is preliminary data.</text>
</comment>
<dbReference type="Proteomes" id="UP000295662">
    <property type="component" value="Unassembled WGS sequence"/>
</dbReference>
<dbReference type="InterPro" id="IPR012349">
    <property type="entry name" value="Split_barrel_FMN-bd"/>
</dbReference>
<dbReference type="EMBL" id="SOCA01000010">
    <property type="protein sequence ID" value="TDU64522.1"/>
    <property type="molecule type" value="Genomic_DNA"/>
</dbReference>
<name>A0A4R7RLR2_9BACT</name>
<dbReference type="PANTHER" id="PTHR34818">
    <property type="entry name" value="PROTEIN BLI-3"/>
    <property type="match status" value="1"/>
</dbReference>
<protein>
    <submittedName>
        <fullName evidence="2">General stress protein 26</fullName>
    </submittedName>
</protein>
<organism evidence="2 3">
    <name type="scientific">Prosthecobacter fusiformis</name>
    <dbReference type="NCBI Taxonomy" id="48464"/>
    <lineage>
        <taxon>Bacteria</taxon>
        <taxon>Pseudomonadati</taxon>
        <taxon>Verrucomicrobiota</taxon>
        <taxon>Verrucomicrobiia</taxon>
        <taxon>Verrucomicrobiales</taxon>
        <taxon>Verrucomicrobiaceae</taxon>
        <taxon>Prosthecobacter</taxon>
    </lineage>
</organism>
<dbReference type="InterPro" id="IPR052917">
    <property type="entry name" value="Stress-Dev_Protein"/>
</dbReference>
<dbReference type="Gene3D" id="2.30.110.10">
    <property type="entry name" value="Electron Transport, Fmn-binding Protein, Chain A"/>
    <property type="match status" value="1"/>
</dbReference>
<dbReference type="Pfam" id="PF01243">
    <property type="entry name" value="PNPOx_N"/>
    <property type="match status" value="1"/>
</dbReference>
<dbReference type="InterPro" id="IPR011576">
    <property type="entry name" value="Pyridox_Oxase_N"/>
</dbReference>
<evidence type="ECO:0000313" key="3">
    <source>
        <dbReference type="Proteomes" id="UP000295662"/>
    </source>
</evidence>
<dbReference type="SUPFAM" id="SSF50475">
    <property type="entry name" value="FMN-binding split barrel"/>
    <property type="match status" value="1"/>
</dbReference>
<dbReference type="OrthoDB" id="9792542at2"/>
<keyword evidence="3" id="KW-1185">Reference proteome</keyword>
<feature type="domain" description="Pyridoxamine 5'-phosphate oxidase N-terminal" evidence="1">
    <location>
        <begin position="22"/>
        <end position="103"/>
    </location>
</feature>
<proteinExistence type="predicted"/>